<proteinExistence type="predicted"/>
<dbReference type="PANTHER" id="PTHR46467:SF1">
    <property type="entry name" value="TETHER CONTAINING UBX DOMAIN FOR GLUT4"/>
    <property type="match status" value="1"/>
</dbReference>
<dbReference type="InterPro" id="IPR001012">
    <property type="entry name" value="UBX_dom"/>
</dbReference>
<evidence type="ECO:0000313" key="3">
    <source>
        <dbReference type="EMBL" id="TFY83024.1"/>
    </source>
</evidence>
<dbReference type="GO" id="GO:0005737">
    <property type="term" value="C:cytoplasm"/>
    <property type="evidence" value="ECO:0007669"/>
    <property type="project" value="TreeGrafter"/>
</dbReference>
<dbReference type="GO" id="GO:0006886">
    <property type="term" value="P:intracellular protein transport"/>
    <property type="evidence" value="ECO:0007669"/>
    <property type="project" value="TreeGrafter"/>
</dbReference>
<reference evidence="3 4" key="1">
    <citation type="submission" date="2019-02" db="EMBL/GenBank/DDBJ databases">
        <title>Genome sequencing of the rare red list fungi Hericium alpestre (H. flagellum).</title>
        <authorList>
            <person name="Buettner E."/>
            <person name="Kellner H."/>
        </authorList>
    </citation>
    <scope>NUCLEOTIDE SEQUENCE [LARGE SCALE GENOMIC DNA]</scope>
    <source>
        <strain evidence="3 4">DSM 108284</strain>
    </source>
</reference>
<feature type="compositionally biased region" description="Low complexity" evidence="1">
    <location>
        <begin position="215"/>
        <end position="232"/>
    </location>
</feature>
<dbReference type="EMBL" id="SFCI01000058">
    <property type="protein sequence ID" value="TFY83024.1"/>
    <property type="molecule type" value="Genomic_DNA"/>
</dbReference>
<protein>
    <recommendedName>
        <fullName evidence="2">UBX domain-containing protein</fullName>
    </recommendedName>
</protein>
<dbReference type="PROSITE" id="PS50033">
    <property type="entry name" value="UBX"/>
    <property type="match status" value="1"/>
</dbReference>
<keyword evidence="4" id="KW-1185">Reference proteome</keyword>
<feature type="region of interest" description="Disordered" evidence="1">
    <location>
        <begin position="1"/>
        <end position="48"/>
    </location>
</feature>
<evidence type="ECO:0000259" key="2">
    <source>
        <dbReference type="PROSITE" id="PS50033"/>
    </source>
</evidence>
<gene>
    <name evidence="3" type="ORF">EWM64_g980</name>
</gene>
<name>A0A4Z0A9V2_9AGAM</name>
<evidence type="ECO:0000313" key="4">
    <source>
        <dbReference type="Proteomes" id="UP000298061"/>
    </source>
</evidence>
<dbReference type="InterPro" id="IPR029071">
    <property type="entry name" value="Ubiquitin-like_domsf"/>
</dbReference>
<evidence type="ECO:0000256" key="1">
    <source>
        <dbReference type="SAM" id="MobiDB-lite"/>
    </source>
</evidence>
<dbReference type="SUPFAM" id="SSF54236">
    <property type="entry name" value="Ubiquitin-like"/>
    <property type="match status" value="1"/>
</dbReference>
<comment type="caution">
    <text evidence="3">The sequence shown here is derived from an EMBL/GenBank/DDBJ whole genome shotgun (WGS) entry which is preliminary data.</text>
</comment>
<dbReference type="Gene3D" id="3.10.20.90">
    <property type="entry name" value="Phosphatidylinositol 3-kinase Catalytic Subunit, Chain A, domain 1"/>
    <property type="match status" value="1"/>
</dbReference>
<dbReference type="SMART" id="SM00166">
    <property type="entry name" value="UBX"/>
    <property type="match status" value="1"/>
</dbReference>
<dbReference type="Proteomes" id="UP000298061">
    <property type="component" value="Unassembled WGS sequence"/>
</dbReference>
<sequence>MSAEPSPPPPTAEAQSSGTSSTGSSEASSFRVYNPPRIDPATRHELPDDYFTPSAADLKAAQASLHARTQALSNAPFQTRAARELGVKAKHERWPKATIRVRFTDRTQLETTFASTDKIRSVYAFVRSSLREDVKTTKFILYQTPPKRDLKVSDPNVRDLSLLELQLAPSSILMLRFEDEALNGTEYPAPLAPSFLERAEDLPAPISYDAPRQQSPSESSSSSTANKPASTSGTTGGEKKVPKWLKLGKK</sequence>
<feature type="compositionally biased region" description="Pro residues" evidence="1">
    <location>
        <begin position="1"/>
        <end position="11"/>
    </location>
</feature>
<dbReference type="OrthoDB" id="440781at2759"/>
<accession>A0A4Z0A9V2</accession>
<dbReference type="Pfam" id="PF00789">
    <property type="entry name" value="UBX"/>
    <property type="match status" value="1"/>
</dbReference>
<feature type="domain" description="UBX" evidence="2">
    <location>
        <begin position="92"/>
        <end position="175"/>
    </location>
</feature>
<feature type="compositionally biased region" description="Low complexity" evidence="1">
    <location>
        <begin position="12"/>
        <end position="29"/>
    </location>
</feature>
<dbReference type="GO" id="GO:0012506">
    <property type="term" value="C:vesicle membrane"/>
    <property type="evidence" value="ECO:0007669"/>
    <property type="project" value="TreeGrafter"/>
</dbReference>
<dbReference type="STRING" id="135208.A0A4Z0A9V2"/>
<dbReference type="AlphaFoldDB" id="A0A4Z0A9V2"/>
<feature type="region of interest" description="Disordered" evidence="1">
    <location>
        <begin position="202"/>
        <end position="250"/>
    </location>
</feature>
<dbReference type="GO" id="GO:0005634">
    <property type="term" value="C:nucleus"/>
    <property type="evidence" value="ECO:0007669"/>
    <property type="project" value="TreeGrafter"/>
</dbReference>
<dbReference type="PANTHER" id="PTHR46467">
    <property type="entry name" value="TETHER CONTAINING UBX DOMAIN FOR GLUT4"/>
    <property type="match status" value="1"/>
</dbReference>
<organism evidence="3 4">
    <name type="scientific">Hericium alpestre</name>
    <dbReference type="NCBI Taxonomy" id="135208"/>
    <lineage>
        <taxon>Eukaryota</taxon>
        <taxon>Fungi</taxon>
        <taxon>Dikarya</taxon>
        <taxon>Basidiomycota</taxon>
        <taxon>Agaricomycotina</taxon>
        <taxon>Agaricomycetes</taxon>
        <taxon>Russulales</taxon>
        <taxon>Hericiaceae</taxon>
        <taxon>Hericium</taxon>
    </lineage>
</organism>